<sequence>MGSILKDKASLVLPLFPKWKGRFYRQAARCRMNIRLIMLIFFVF</sequence>
<name>A0A150ML88_GEOSE</name>
<gene>
    <name evidence="1" type="ORF">B4109_0396</name>
</gene>
<dbReference type="EMBL" id="LQYV01000087">
    <property type="protein sequence ID" value="KYD25260.1"/>
    <property type="molecule type" value="Genomic_DNA"/>
</dbReference>
<evidence type="ECO:0000313" key="2">
    <source>
        <dbReference type="Proteomes" id="UP000075424"/>
    </source>
</evidence>
<accession>A0A150ML88</accession>
<proteinExistence type="predicted"/>
<comment type="caution">
    <text evidence="1">The sequence shown here is derived from an EMBL/GenBank/DDBJ whole genome shotgun (WGS) entry which is preliminary data.</text>
</comment>
<dbReference type="PATRIC" id="fig|1422.18.peg.287"/>
<dbReference type="AlphaFoldDB" id="A0A150ML88"/>
<organism evidence="1 2">
    <name type="scientific">Geobacillus stearothermophilus</name>
    <name type="common">Bacillus stearothermophilus</name>
    <dbReference type="NCBI Taxonomy" id="1422"/>
    <lineage>
        <taxon>Bacteria</taxon>
        <taxon>Bacillati</taxon>
        <taxon>Bacillota</taxon>
        <taxon>Bacilli</taxon>
        <taxon>Bacillales</taxon>
        <taxon>Anoxybacillaceae</taxon>
        <taxon>Geobacillus</taxon>
    </lineage>
</organism>
<protein>
    <submittedName>
        <fullName evidence="1">Uncharacterized protein</fullName>
    </submittedName>
</protein>
<reference evidence="1 2" key="1">
    <citation type="submission" date="2016-01" db="EMBL/GenBank/DDBJ databases">
        <title>Draft Genome Sequences of Seven Thermophilic Sporeformers Isolated from Foods.</title>
        <authorList>
            <person name="Berendsen E.M."/>
            <person name="Wells-Bennik M.H."/>
            <person name="Krawcyk A.O."/>
            <person name="De Jong A."/>
            <person name="Holsappel S."/>
            <person name="Eijlander R.T."/>
            <person name="Kuipers O.P."/>
        </authorList>
    </citation>
    <scope>NUCLEOTIDE SEQUENCE [LARGE SCALE GENOMIC DNA]</scope>
    <source>
        <strain evidence="1 2">B4109</strain>
    </source>
</reference>
<evidence type="ECO:0000313" key="1">
    <source>
        <dbReference type="EMBL" id="KYD25260.1"/>
    </source>
</evidence>
<dbReference type="Proteomes" id="UP000075424">
    <property type="component" value="Unassembled WGS sequence"/>
</dbReference>